<dbReference type="CDD" id="cd01099">
    <property type="entry name" value="PAN_AP_HGF"/>
    <property type="match status" value="1"/>
</dbReference>
<dbReference type="Pfam" id="PF00051">
    <property type="entry name" value="Kringle"/>
    <property type="match status" value="3"/>
</dbReference>
<dbReference type="InterPro" id="IPR033989">
    <property type="entry name" value="CD209-like_CTLD"/>
</dbReference>
<dbReference type="InterPro" id="IPR013806">
    <property type="entry name" value="Kringle-like"/>
</dbReference>
<dbReference type="SUPFAM" id="SSF57440">
    <property type="entry name" value="Kringle-like"/>
    <property type="match status" value="7"/>
</dbReference>
<evidence type="ECO:0000259" key="5">
    <source>
        <dbReference type="PROSITE" id="PS50041"/>
    </source>
</evidence>
<accession>A0A2G8LH26</accession>
<organism evidence="8 9">
    <name type="scientific">Stichopus japonicus</name>
    <name type="common">Sea cucumber</name>
    <dbReference type="NCBI Taxonomy" id="307972"/>
    <lineage>
        <taxon>Eukaryota</taxon>
        <taxon>Metazoa</taxon>
        <taxon>Echinodermata</taxon>
        <taxon>Eleutherozoa</taxon>
        <taxon>Echinozoa</taxon>
        <taxon>Holothuroidea</taxon>
        <taxon>Aspidochirotacea</taxon>
        <taxon>Aspidochirotida</taxon>
        <taxon>Stichopodidae</taxon>
        <taxon>Apostichopus</taxon>
    </lineage>
</organism>
<dbReference type="Gene3D" id="3.10.100.10">
    <property type="entry name" value="Mannose-Binding Protein A, subunit A"/>
    <property type="match status" value="12"/>
</dbReference>
<feature type="domain" description="C-type lectin" evidence="5">
    <location>
        <begin position="2091"/>
        <end position="2211"/>
    </location>
</feature>
<feature type="domain" description="Kringle" evidence="6">
    <location>
        <begin position="1115"/>
        <end position="1184"/>
    </location>
</feature>
<feature type="disulfide bond" evidence="4">
    <location>
        <begin position="805"/>
        <end position="844"/>
    </location>
</feature>
<name>A0A2G8LH26_STIJA</name>
<feature type="domain" description="C-type lectin" evidence="5">
    <location>
        <begin position="56"/>
        <end position="157"/>
    </location>
</feature>
<feature type="domain" description="C-type lectin" evidence="5">
    <location>
        <begin position="160"/>
        <end position="275"/>
    </location>
</feature>
<feature type="domain" description="Kringle" evidence="6">
    <location>
        <begin position="575"/>
        <end position="778"/>
    </location>
</feature>
<keyword evidence="2" id="KW-0430">Lectin</keyword>
<dbReference type="Gene3D" id="3.50.4.10">
    <property type="entry name" value="Hepatocyte Growth Factor"/>
    <property type="match status" value="1"/>
</dbReference>
<gene>
    <name evidence="8" type="ORF">BSL78_03532</name>
</gene>
<dbReference type="EMBL" id="MRZV01000080">
    <property type="protein sequence ID" value="PIK59546.1"/>
    <property type="molecule type" value="Genomic_DNA"/>
</dbReference>
<dbReference type="SMART" id="SM00034">
    <property type="entry name" value="CLECT"/>
    <property type="match status" value="11"/>
</dbReference>
<dbReference type="CDD" id="cd00108">
    <property type="entry name" value="KR"/>
    <property type="match status" value="3"/>
</dbReference>
<dbReference type="SMART" id="SM00130">
    <property type="entry name" value="KR"/>
    <property type="match status" value="5"/>
</dbReference>
<feature type="domain" description="C-type lectin" evidence="5">
    <location>
        <begin position="1767"/>
        <end position="1851"/>
    </location>
</feature>
<keyword evidence="1 4" id="KW-0420">Kringle</keyword>
<feature type="domain" description="Kringle" evidence="6">
    <location>
        <begin position="948"/>
        <end position="1101"/>
    </location>
</feature>
<feature type="domain" description="C-type lectin" evidence="5">
    <location>
        <begin position="1343"/>
        <end position="1463"/>
    </location>
</feature>
<dbReference type="STRING" id="307972.A0A2G8LH26"/>
<dbReference type="PROSITE" id="PS00021">
    <property type="entry name" value="KRINGLE_1"/>
    <property type="match status" value="4"/>
</dbReference>
<dbReference type="OrthoDB" id="441660at2759"/>
<dbReference type="InterPro" id="IPR018056">
    <property type="entry name" value="Kringle_CS"/>
</dbReference>
<dbReference type="InterPro" id="IPR018378">
    <property type="entry name" value="C-type_lectin_CS"/>
</dbReference>
<protein>
    <submittedName>
        <fullName evidence="8">Putative macrophage mannose receptor 1</fullName>
    </submittedName>
</protein>
<dbReference type="SUPFAM" id="SSF56436">
    <property type="entry name" value="C-type lectin-like"/>
    <property type="match status" value="12"/>
</dbReference>
<evidence type="ECO:0000256" key="4">
    <source>
        <dbReference type="PROSITE-ProRule" id="PRU00121"/>
    </source>
</evidence>
<dbReference type="SUPFAM" id="SSF57414">
    <property type="entry name" value="Hairpin loop containing domain-like"/>
    <property type="match status" value="1"/>
</dbReference>
<keyword evidence="8" id="KW-0675">Receptor</keyword>
<dbReference type="PROSITE" id="PS00615">
    <property type="entry name" value="C_TYPE_LECTIN_1"/>
    <property type="match status" value="3"/>
</dbReference>
<sequence>MTSDAKLMFLSSLNLKTYNSSIYGGNTDDLALKLILPASAQDCPTGWTKRIGFDDCYLVVSTQRTSWDEAREACHELDGDLVSIDQPGEDEWLIGQLSGVLALYWIGLLDSTGSGNFVWSDGSAYDPTTAYWASSEPPVQDTGLCAEPIKCAEEDGWLSLNNKCYKYVSNYFTWEGAQAFCEDSDANLVDILNEDEQQIVNDLIKSSGRSVWIGLHNEGEEYPLWSSGEKVENTNWGPEQPSNFTDACGVVENKGSSTGAWSAENCFDVYPSICEKKEGMCYPGWKIHKGKCYQFVANQKETWFGAKHICDGQGGFMLTVETQAEQDFIVQQLPKLKLSGSEDFWIGASDWEVDGTIKWVDGKVITQDSYQNFPNHQVPSGRTGEVECASVYVDSPSGQWQYGDCFELYDFVCEIPEGAVVKPYDPTDTRGSCEAGWSYFDQFCYFFDETRRTFEDSEQACSDLGGHLVSIHSAEEESFLSLRMSDSMSYYIGLNDQVTENQWKYTDASEYDFMNWSDGEPNDALEGEDCVEMRGYNWDRGMWNDVDCDQSYVAAICKKEADAGTSPPTNPPNIGCYDDNGSGYDGHAQITMDGELCERWDENLDQSINPITYPDAGLYQSINPITYPDAGLYQSMNPITYPDAGLYQSMNPIAYPDAGLYQSMNPISYPDAGLYQSINPITYPDAGLHQSMNPISYPDAGLDQSNNPITYPYAGLYQSMNPITFPDAGLYQSVNPITYPDAGLDENYAGNPNNGPAPWCYVRMELGVGWKICDIPECTPGTDCYEGDGYLYRGKADVTEEGKDCLYWNQLTTMAYYRPATFPNAGLNGNYCRNPSGSRYGPWCYYNTTTFGSYVSKPCNIEICEVIGCYQGNGANYRGSVDTTEDDQMCLFWGNLTNLKVNPKNYPNAGLDHNYCRNPTSEDKPWCYTSETGNWAVCDVHQCSGDIGCYTYDGVDYRGKAHFTTGGVECLDWAEFMDEFYPNPMEAFTGYSYSYLSSSSEDPINGVRQSECAELCLNNTEIYCKGFNYQRGRNACYLLEEDSEDVDITFSLLYDYYERNQTFGLEKNYCRNPTNAAAPWCYYSDPKTGSTAWTFCAVSECSPEDPGCYNPHDLGVSYRGTGHTTASGHTCMSWEDTYRKPEDYPNKGLESNFCRNPTSYSGGPYCYYPGKSGATFEYCNVPQCEVKEVCGEGWIEDPSSTYCYQIVTDKESTYEEARKQCVDQDADLLSITSPEEQAFISGIVRTERVIALWMGLNDLFNEAGWEWSNGAPFSYLNWAEDEPNNAGGGEHCVALSTHNGEWADEDCDLNFAHICKKISLDATPPAPTTALPGGGCPRGWSGYGSHCYLIEKDMVEWNVAESYCHAIGASWLPSTTSERCNISQLRWQKCILVWANDILEEDHWVFSNGTVGSTEEKLLYFNWADGEPNDAGSAGENCACMLQSWHWEWNDFRCDATLPYVCEGVPNPEIGDGTYSIYKDAESFADAEQSCRNHGGTLATISSQDQMDELSALLDQVYNPFGEDTFWFGANDIKMEGNWVMGGDENSNKPQLYQNWHSSEPNNYIAPGEDCVAMIPIDDDYTWKWFDYGCDSPERFICEDIDPDGYAYQDHRYTVVDEVLPWGKASQYCNSRGGRLARIRDPNLENFVEFVVDEFEQDVILRSKGVWIGLNDISHQNFFEWSDGSKVTYTNWNSGEPNNFARQEDCTFVFTSSGTDPSGLVYRAGRWGDYDCGDDSFGYVCQKNKEVVPTSDVPPPQFNCPEGWLWTSSYCLFVTEDLLTWEDAQQTCLKEDTNLATVRNYYDVAELVDRLRESNGIFWIGLNDIERAGFYQWVDGSTVTFTNWDLGQPDNHDGRWLLDLMTLESGTIKPVTVVIKPSARDHRIMSSSLTHHPPPHQSGPVQVGGVVLGLTAISELIVSYLVCILLQMVTIVRVGNISLAYSWEDASQDCMARSSHTGNLVTLHNATVEDWLKQQASNLAPRVDDREGFWIGLNDRGTDGYYFWTGYADHNYVVEYVNWGEDQPDDEDHTQNCVQMFLGENSGGWEDEDCTRKRNWICEMPKTLDGVPTDPPLVTATVSPLCGNSSMWSYYQGACYHRHGIHGQQEYNTWDSVEATCQSLDAHLVSIHSASENNLIRSMMERDEFEKIWIGLRSYGEAGYQWSDDTAVDYVVWGPNQPDDRDGELACLVFSSDSNKMVHELCGEALPFICKKVPGSTGPPTPPISTQAPGYCPQNWHSWGNKCFRFFPEPGDWEQARNVCVSNGWRHGNDTEQR</sequence>
<feature type="domain" description="C-type lectin" evidence="5">
    <location>
        <begin position="1942"/>
        <end position="2059"/>
    </location>
</feature>
<feature type="domain" description="Apple" evidence="7">
    <location>
        <begin position="970"/>
        <end position="1061"/>
    </location>
</feature>
<dbReference type="PROSITE" id="PS50948">
    <property type="entry name" value="PAN"/>
    <property type="match status" value="1"/>
</dbReference>
<dbReference type="InterPro" id="IPR050111">
    <property type="entry name" value="C-type_lectin/snaclec_domain"/>
</dbReference>
<dbReference type="Pfam" id="PF00024">
    <property type="entry name" value="PAN_1"/>
    <property type="match status" value="1"/>
</dbReference>
<dbReference type="GO" id="GO:0030246">
    <property type="term" value="F:carbohydrate binding"/>
    <property type="evidence" value="ECO:0007669"/>
    <property type="project" value="UniProtKB-KW"/>
</dbReference>
<feature type="domain" description="Kringle" evidence="6">
    <location>
        <begin position="868"/>
        <end position="943"/>
    </location>
</feature>
<dbReference type="InterPro" id="IPR001304">
    <property type="entry name" value="C-type_lectin-like"/>
</dbReference>
<keyword evidence="9" id="KW-1185">Reference proteome</keyword>
<dbReference type="InterPro" id="IPR003609">
    <property type="entry name" value="Pan_app"/>
</dbReference>
<feature type="domain" description="C-type lectin" evidence="5">
    <location>
        <begin position="1470"/>
        <end position="1599"/>
    </location>
</feature>
<dbReference type="InterPro" id="IPR038178">
    <property type="entry name" value="Kringle_sf"/>
</dbReference>
<dbReference type="CDD" id="cd00037">
    <property type="entry name" value="CLECT"/>
    <property type="match status" value="8"/>
</dbReference>
<dbReference type="PROSITE" id="PS50041">
    <property type="entry name" value="C_TYPE_LECTIN_2"/>
    <property type="match status" value="11"/>
</dbReference>
<proteinExistence type="predicted"/>
<dbReference type="CDD" id="cd03590">
    <property type="entry name" value="CLECT_DC-SIGN_like"/>
    <property type="match status" value="1"/>
</dbReference>
<feature type="domain" description="Kringle" evidence="6">
    <location>
        <begin position="783"/>
        <end position="869"/>
    </location>
</feature>
<feature type="domain" description="C-type lectin" evidence="5">
    <location>
        <begin position="440"/>
        <end position="550"/>
    </location>
</feature>
<dbReference type="InterPro" id="IPR016187">
    <property type="entry name" value="CTDL_fold"/>
</dbReference>
<feature type="domain" description="C-type lectin" evidence="5">
    <location>
        <begin position="1199"/>
        <end position="1316"/>
    </location>
</feature>
<dbReference type="SMART" id="SM00473">
    <property type="entry name" value="PAN_AP"/>
    <property type="match status" value="1"/>
</dbReference>
<dbReference type="Pfam" id="PF00059">
    <property type="entry name" value="Lectin_C"/>
    <property type="match status" value="10"/>
</dbReference>
<dbReference type="PROSITE" id="PS50070">
    <property type="entry name" value="KRINGLE_2"/>
    <property type="match status" value="5"/>
</dbReference>
<evidence type="ECO:0000256" key="3">
    <source>
        <dbReference type="ARBA" id="ARBA00023157"/>
    </source>
</evidence>
<dbReference type="PRINTS" id="PR00018">
    <property type="entry name" value="KRINGLE"/>
</dbReference>
<evidence type="ECO:0000256" key="2">
    <source>
        <dbReference type="ARBA" id="ARBA00022734"/>
    </source>
</evidence>
<dbReference type="InterPro" id="IPR000001">
    <property type="entry name" value="Kringle"/>
</dbReference>
<dbReference type="Gene3D" id="2.40.20.10">
    <property type="entry name" value="Plasminogen Kringle 4"/>
    <property type="match status" value="6"/>
</dbReference>
<dbReference type="InterPro" id="IPR016186">
    <property type="entry name" value="C-type_lectin-like/link_sf"/>
</dbReference>
<comment type="caution">
    <text evidence="4">Lacks conserved residue(s) required for the propagation of feature annotation.</text>
</comment>
<evidence type="ECO:0000313" key="8">
    <source>
        <dbReference type="EMBL" id="PIK59546.1"/>
    </source>
</evidence>
<dbReference type="PANTHER" id="PTHR22803">
    <property type="entry name" value="MANNOSE, PHOSPHOLIPASE, LECTIN RECEPTOR RELATED"/>
    <property type="match status" value="1"/>
</dbReference>
<reference evidence="8 9" key="1">
    <citation type="journal article" date="2017" name="PLoS Biol.">
        <title>The sea cucumber genome provides insights into morphological evolution and visceral regeneration.</title>
        <authorList>
            <person name="Zhang X."/>
            <person name="Sun L."/>
            <person name="Yuan J."/>
            <person name="Sun Y."/>
            <person name="Gao Y."/>
            <person name="Zhang L."/>
            <person name="Li S."/>
            <person name="Dai H."/>
            <person name="Hamel J.F."/>
            <person name="Liu C."/>
            <person name="Yu Y."/>
            <person name="Liu S."/>
            <person name="Lin W."/>
            <person name="Guo K."/>
            <person name="Jin S."/>
            <person name="Xu P."/>
            <person name="Storey K.B."/>
            <person name="Huan P."/>
            <person name="Zhang T."/>
            <person name="Zhou Y."/>
            <person name="Zhang J."/>
            <person name="Lin C."/>
            <person name="Li X."/>
            <person name="Xing L."/>
            <person name="Huo D."/>
            <person name="Sun M."/>
            <person name="Wang L."/>
            <person name="Mercier A."/>
            <person name="Li F."/>
            <person name="Yang H."/>
            <person name="Xiang J."/>
        </authorList>
    </citation>
    <scope>NUCLEOTIDE SEQUENCE [LARGE SCALE GENOMIC DNA]</scope>
    <source>
        <strain evidence="8">Shaxun</strain>
        <tissue evidence="8">Muscle</tissue>
    </source>
</reference>
<dbReference type="Proteomes" id="UP000230750">
    <property type="component" value="Unassembled WGS sequence"/>
</dbReference>
<feature type="domain" description="C-type lectin" evidence="5">
    <location>
        <begin position="288"/>
        <end position="414"/>
    </location>
</feature>
<evidence type="ECO:0000256" key="1">
    <source>
        <dbReference type="ARBA" id="ARBA00022572"/>
    </source>
</evidence>
<keyword evidence="3 4" id="KW-1015">Disulfide bond</keyword>
<evidence type="ECO:0000313" key="9">
    <source>
        <dbReference type="Proteomes" id="UP000230750"/>
    </source>
</evidence>
<comment type="caution">
    <text evidence="8">The sequence shown here is derived from an EMBL/GenBank/DDBJ whole genome shotgun (WGS) entry which is preliminary data.</text>
</comment>
<feature type="domain" description="C-type lectin" evidence="5">
    <location>
        <begin position="1608"/>
        <end position="1732"/>
    </location>
</feature>
<evidence type="ECO:0000259" key="7">
    <source>
        <dbReference type="PROSITE" id="PS50948"/>
    </source>
</evidence>
<evidence type="ECO:0000259" key="6">
    <source>
        <dbReference type="PROSITE" id="PS50070"/>
    </source>
</evidence>